<accession>A0A383RA49</accession>
<reference evidence="6" key="1">
    <citation type="submission" date="2018-08" db="EMBL/GenBank/DDBJ databases">
        <authorList>
            <person name="Chevrot R."/>
        </authorList>
    </citation>
    <scope>NUCLEOTIDE SEQUENCE [LARGE SCALE GENOMIC DNA]</scope>
</reference>
<dbReference type="InterPro" id="IPR013783">
    <property type="entry name" value="Ig-like_fold"/>
</dbReference>
<dbReference type="GO" id="GO:0004568">
    <property type="term" value="F:chitinase activity"/>
    <property type="evidence" value="ECO:0007669"/>
    <property type="project" value="InterPro"/>
</dbReference>
<dbReference type="InterPro" id="IPR003961">
    <property type="entry name" value="FN3_dom"/>
</dbReference>
<keyword evidence="1" id="KW-0611">Plant defense</keyword>
<feature type="region of interest" description="Disordered" evidence="3">
    <location>
        <begin position="96"/>
        <end position="115"/>
    </location>
</feature>
<dbReference type="InterPro" id="IPR000726">
    <property type="entry name" value="Glyco_hydro_19_cat"/>
</dbReference>
<dbReference type="PANTHER" id="PTHR22595">
    <property type="entry name" value="CHITINASE-RELATED"/>
    <property type="match status" value="1"/>
</dbReference>
<dbReference type="SMART" id="SM00060">
    <property type="entry name" value="FN3"/>
    <property type="match status" value="2"/>
</dbReference>
<dbReference type="Pfam" id="PF00182">
    <property type="entry name" value="Glyco_hydro_19"/>
    <property type="match status" value="1"/>
</dbReference>
<dbReference type="GO" id="GO:0016998">
    <property type="term" value="P:cell wall macromolecule catabolic process"/>
    <property type="evidence" value="ECO:0007669"/>
    <property type="project" value="InterPro"/>
</dbReference>
<dbReference type="SUPFAM" id="SSF49265">
    <property type="entry name" value="Fibronectin type III"/>
    <property type="match status" value="1"/>
</dbReference>
<dbReference type="Proteomes" id="UP000304148">
    <property type="component" value="Chromosome"/>
</dbReference>
<dbReference type="EMBL" id="LS992241">
    <property type="protein sequence ID" value="SYX83838.1"/>
    <property type="molecule type" value="Genomic_DNA"/>
</dbReference>
<organism evidence="5 6">
    <name type="scientific">Paenibacillus alvei</name>
    <name type="common">Bacillus alvei</name>
    <dbReference type="NCBI Taxonomy" id="44250"/>
    <lineage>
        <taxon>Bacteria</taxon>
        <taxon>Bacillati</taxon>
        <taxon>Bacillota</taxon>
        <taxon>Bacilli</taxon>
        <taxon>Bacillales</taxon>
        <taxon>Paenibacillaceae</taxon>
        <taxon>Paenibacillus</taxon>
    </lineage>
</organism>
<dbReference type="GO" id="GO:0006032">
    <property type="term" value="P:chitin catabolic process"/>
    <property type="evidence" value="ECO:0007669"/>
    <property type="project" value="InterPro"/>
</dbReference>
<dbReference type="FunFam" id="3.30.20.10:FF:000001">
    <property type="entry name" value="Endochitinase (Chitinase)"/>
    <property type="match status" value="1"/>
</dbReference>
<evidence type="ECO:0000256" key="3">
    <source>
        <dbReference type="SAM" id="MobiDB-lite"/>
    </source>
</evidence>
<evidence type="ECO:0000313" key="6">
    <source>
        <dbReference type="Proteomes" id="UP000304148"/>
    </source>
</evidence>
<feature type="domain" description="Fibronectin type-III" evidence="4">
    <location>
        <begin position="119"/>
        <end position="188"/>
    </location>
</feature>
<dbReference type="SUPFAM" id="SSF53955">
    <property type="entry name" value="Lysozyme-like"/>
    <property type="match status" value="1"/>
</dbReference>
<sequence length="414" mass="44116">MKRMIDKRIFMLAIVIVIVLVSPLTAFAALIAPSLTVNASNGTCNLSWNAINGATGYDIYRNGDWYKWTNTLSYADTGLTNGSTYTYAVAAQNDKTSPVETSPQSASKACTPTASSGSTLPAPTLSISASNGTCSLSWNAINGATGYDVYRNGDWYKWTNTLSFSDTGLTNGTTYTYTVAAQNDTTTPVTTSPQSSSKTCKPVSGGTGGGFVVTEAQFNQMFPNRNPFYTYSGLVSALSSYPAFANTGSDTLKKQEAAAFLGNVAQETGHLKYIVELDTANYPFYCNNNNVQYPCAPGKQYYGRGPLQISWNYNYGAAGAALGLPLLTNPDLVAQDSSVAWKTALWFWNTQSGAGTMTPHNAIVNGAGFGETIRSINGAQECNGSNPAAVENRVNFFTNFAKLLGISTGNNLRC</sequence>
<gene>
    <name evidence="5" type="ORF">PBLR_12260</name>
</gene>
<evidence type="ECO:0000259" key="4">
    <source>
        <dbReference type="SMART" id="SM00060"/>
    </source>
</evidence>
<keyword evidence="2" id="KW-1015">Disulfide bond</keyword>
<evidence type="ECO:0000256" key="2">
    <source>
        <dbReference type="ARBA" id="ARBA00023157"/>
    </source>
</evidence>
<name>A0A383RA49_PAEAL</name>
<dbReference type="Gene3D" id="2.60.40.10">
    <property type="entry name" value="Immunoglobulins"/>
    <property type="match status" value="2"/>
</dbReference>
<feature type="domain" description="Fibronectin type-III" evidence="4">
    <location>
        <begin position="30"/>
        <end position="98"/>
    </location>
</feature>
<dbReference type="InterPro" id="IPR023346">
    <property type="entry name" value="Lysozyme-like_dom_sf"/>
</dbReference>
<evidence type="ECO:0000256" key="1">
    <source>
        <dbReference type="ARBA" id="ARBA00022821"/>
    </source>
</evidence>
<dbReference type="AlphaFoldDB" id="A0A383RA49"/>
<proteinExistence type="predicted"/>
<dbReference type="GO" id="GO:0006952">
    <property type="term" value="P:defense response"/>
    <property type="evidence" value="ECO:0007669"/>
    <property type="project" value="UniProtKB-KW"/>
</dbReference>
<dbReference type="RefSeq" id="WP_138185844.1">
    <property type="nucleotide sequence ID" value="NZ_LS992241.1"/>
</dbReference>
<dbReference type="InterPro" id="IPR036116">
    <property type="entry name" value="FN3_sf"/>
</dbReference>
<dbReference type="PANTHER" id="PTHR22595:SF79">
    <property type="entry name" value="CHITINASE 12"/>
    <property type="match status" value="1"/>
</dbReference>
<evidence type="ECO:0000313" key="5">
    <source>
        <dbReference type="EMBL" id="SYX83838.1"/>
    </source>
</evidence>
<dbReference type="Gene3D" id="3.30.20.10">
    <property type="entry name" value="Endochitinase, domain 2"/>
    <property type="match status" value="1"/>
</dbReference>
<protein>
    <submittedName>
        <fullName evidence="5">Chitinase I</fullName>
    </submittedName>
</protein>
<dbReference type="CDD" id="cd00063">
    <property type="entry name" value="FN3"/>
    <property type="match status" value="1"/>
</dbReference>
<dbReference type="CDD" id="cd00325">
    <property type="entry name" value="chitinase_GH19"/>
    <property type="match status" value="1"/>
</dbReference>
<dbReference type="Gene3D" id="1.10.530.10">
    <property type="match status" value="1"/>
</dbReference>